<dbReference type="AlphaFoldDB" id="A0A0D0AQG7"/>
<sequence>LTVTSINGWASVLLNNRSFLAVCTFALWLCFAVLITPGYMPSKQRTFNLEGQINAQWSHELSADGRLRIQNKFHCFGYYSPFVEATISQTWYDCSVLPGCKEAYINFEKHVLYLWYTIAFFLIPLQLVIML</sequence>
<dbReference type="HOGENOM" id="CLU_1932679_0_0_1"/>
<protein>
    <submittedName>
        <fullName evidence="2">Uncharacterized protein</fullName>
    </submittedName>
</protein>
<dbReference type="STRING" id="930992.A0A0D0AQG7"/>
<proteinExistence type="predicted"/>
<reference evidence="3" key="2">
    <citation type="submission" date="2015-01" db="EMBL/GenBank/DDBJ databases">
        <title>Evolutionary Origins and Diversification of the Mycorrhizal Mutualists.</title>
        <authorList>
            <consortium name="DOE Joint Genome Institute"/>
            <consortium name="Mycorrhizal Genomics Consortium"/>
            <person name="Kohler A."/>
            <person name="Kuo A."/>
            <person name="Nagy L.G."/>
            <person name="Floudas D."/>
            <person name="Copeland A."/>
            <person name="Barry K.W."/>
            <person name="Cichocki N."/>
            <person name="Veneault-Fourrey C."/>
            <person name="LaButti K."/>
            <person name="Lindquist E.A."/>
            <person name="Lipzen A."/>
            <person name="Lundell T."/>
            <person name="Morin E."/>
            <person name="Murat C."/>
            <person name="Riley R."/>
            <person name="Ohm R."/>
            <person name="Sun H."/>
            <person name="Tunlid A."/>
            <person name="Henrissat B."/>
            <person name="Grigoriev I.V."/>
            <person name="Hibbett D.S."/>
            <person name="Martin F."/>
        </authorList>
    </citation>
    <scope>NUCLEOTIDE SEQUENCE [LARGE SCALE GENOMIC DNA]</scope>
    <source>
        <strain evidence="3">UH-Slu-Lm8-n1</strain>
    </source>
</reference>
<keyword evidence="1" id="KW-1133">Transmembrane helix</keyword>
<gene>
    <name evidence="2" type="ORF">CY34DRAFT_57994</name>
</gene>
<dbReference type="EMBL" id="KN835523">
    <property type="protein sequence ID" value="KIK36507.1"/>
    <property type="molecule type" value="Genomic_DNA"/>
</dbReference>
<keyword evidence="3" id="KW-1185">Reference proteome</keyword>
<keyword evidence="1" id="KW-0472">Membrane</keyword>
<dbReference type="OrthoDB" id="2156690at2759"/>
<feature type="non-terminal residue" evidence="2">
    <location>
        <position position="131"/>
    </location>
</feature>
<name>A0A0D0AQG7_9AGAM</name>
<dbReference type="InParanoid" id="A0A0D0AQG7"/>
<feature type="non-terminal residue" evidence="2">
    <location>
        <position position="1"/>
    </location>
</feature>
<feature type="transmembrane region" description="Helical" evidence="1">
    <location>
        <begin position="19"/>
        <end position="40"/>
    </location>
</feature>
<dbReference type="Proteomes" id="UP000054485">
    <property type="component" value="Unassembled WGS sequence"/>
</dbReference>
<organism evidence="2 3">
    <name type="scientific">Suillus luteus UH-Slu-Lm8-n1</name>
    <dbReference type="NCBI Taxonomy" id="930992"/>
    <lineage>
        <taxon>Eukaryota</taxon>
        <taxon>Fungi</taxon>
        <taxon>Dikarya</taxon>
        <taxon>Basidiomycota</taxon>
        <taxon>Agaricomycotina</taxon>
        <taxon>Agaricomycetes</taxon>
        <taxon>Agaricomycetidae</taxon>
        <taxon>Boletales</taxon>
        <taxon>Suillineae</taxon>
        <taxon>Suillaceae</taxon>
        <taxon>Suillus</taxon>
    </lineage>
</organism>
<accession>A0A0D0AQG7</accession>
<evidence type="ECO:0000313" key="3">
    <source>
        <dbReference type="Proteomes" id="UP000054485"/>
    </source>
</evidence>
<reference evidence="2 3" key="1">
    <citation type="submission" date="2014-04" db="EMBL/GenBank/DDBJ databases">
        <authorList>
            <consortium name="DOE Joint Genome Institute"/>
            <person name="Kuo A."/>
            <person name="Ruytinx J."/>
            <person name="Rineau F."/>
            <person name="Colpaert J."/>
            <person name="Kohler A."/>
            <person name="Nagy L.G."/>
            <person name="Floudas D."/>
            <person name="Copeland A."/>
            <person name="Barry K.W."/>
            <person name="Cichocki N."/>
            <person name="Veneault-Fourrey C."/>
            <person name="LaButti K."/>
            <person name="Lindquist E.A."/>
            <person name="Lipzen A."/>
            <person name="Lundell T."/>
            <person name="Morin E."/>
            <person name="Murat C."/>
            <person name="Sun H."/>
            <person name="Tunlid A."/>
            <person name="Henrissat B."/>
            <person name="Grigoriev I.V."/>
            <person name="Hibbett D.S."/>
            <person name="Martin F."/>
            <person name="Nordberg H.P."/>
            <person name="Cantor M.N."/>
            <person name="Hua S.X."/>
        </authorList>
    </citation>
    <scope>NUCLEOTIDE SEQUENCE [LARGE SCALE GENOMIC DNA]</scope>
    <source>
        <strain evidence="2 3">UH-Slu-Lm8-n1</strain>
    </source>
</reference>
<evidence type="ECO:0000256" key="1">
    <source>
        <dbReference type="SAM" id="Phobius"/>
    </source>
</evidence>
<evidence type="ECO:0000313" key="2">
    <source>
        <dbReference type="EMBL" id="KIK36507.1"/>
    </source>
</evidence>
<feature type="transmembrane region" description="Helical" evidence="1">
    <location>
        <begin position="111"/>
        <end position="129"/>
    </location>
</feature>
<keyword evidence="1" id="KW-0812">Transmembrane</keyword>